<feature type="compositionally biased region" description="Basic and acidic residues" evidence="1">
    <location>
        <begin position="339"/>
        <end position="360"/>
    </location>
</feature>
<feature type="region of interest" description="Disordered" evidence="1">
    <location>
        <begin position="291"/>
        <end position="312"/>
    </location>
</feature>
<dbReference type="Proteomes" id="UP001642520">
    <property type="component" value="Unassembled WGS sequence"/>
</dbReference>
<feature type="compositionally biased region" description="Acidic residues" evidence="1">
    <location>
        <begin position="329"/>
        <end position="338"/>
    </location>
</feature>
<sequence>MEDSHRPTKLFELSTSTKRKIVIESRKPSHVRRLNFGQSILTSNMVTQFRGQEHGVSLTEENVTDIPCTERNDYVREWIETCNNSNQIFYSSPVLLFPSSDSARSPVLVNRRKKRPAEKCTKRTTCSNESQNIVNGEPFGFPVQNEKRTRMRVENERKENIKRNLFDSQPVGASYETTYATRSPVLCRDSCSYRRRRRKLGGTSSKRKALNRIENNCIQSGVEKSPLICSRVRQAKQFSGFGGQSYCYQQRQKNQTENDLAMDSYDGMTAKYFESKEQTCRVKRFESSVSSRDLNISEDPLGSNSSTYETRLNIDDNPKDVVKETAEMEIETSNEDDSEKGIARINTDTDRESSSDRIEDADTQDVASIGNKCNHDDEFSTHSRISNKDSDETFFSKVEQPRSAHTVIRFSQNISQTSTQVRNVAGNGPSQTGIIVSTETSPRKNNADESMRLTVLDSAKKRRKPKRGSLLEKLQSTINRQVSFVRVWSHRLKEKAKQTTSLPCVTISVRACITRFGKQFLEGIVVKDPFNLLSDKEDDDRVKFIRFVVIPDITGRIEMKSTSLVQIFPPWEILDRRKLMLCVTYIRVVTPDCETDVRRCTVDLSLSKRSVIRDFDCACTDTSKMIAVCKDRFNKPNVMEKLFA</sequence>
<accession>A0ABP1N162</accession>
<name>A0ABP1N162_XYLVO</name>
<proteinExistence type="predicted"/>
<organism evidence="2 3">
    <name type="scientific">Xylocopa violacea</name>
    <name type="common">Violet carpenter bee</name>
    <name type="synonym">Apis violacea</name>
    <dbReference type="NCBI Taxonomy" id="135666"/>
    <lineage>
        <taxon>Eukaryota</taxon>
        <taxon>Metazoa</taxon>
        <taxon>Ecdysozoa</taxon>
        <taxon>Arthropoda</taxon>
        <taxon>Hexapoda</taxon>
        <taxon>Insecta</taxon>
        <taxon>Pterygota</taxon>
        <taxon>Neoptera</taxon>
        <taxon>Endopterygota</taxon>
        <taxon>Hymenoptera</taxon>
        <taxon>Apocrita</taxon>
        <taxon>Aculeata</taxon>
        <taxon>Apoidea</taxon>
        <taxon>Anthophila</taxon>
        <taxon>Apidae</taxon>
        <taxon>Xylocopa</taxon>
        <taxon>Xylocopa</taxon>
    </lineage>
</organism>
<evidence type="ECO:0000313" key="3">
    <source>
        <dbReference type="Proteomes" id="UP001642520"/>
    </source>
</evidence>
<feature type="region of interest" description="Disordered" evidence="1">
    <location>
        <begin position="329"/>
        <end position="361"/>
    </location>
</feature>
<gene>
    <name evidence="2" type="ORF">XYLVIOL_LOCUS1175</name>
</gene>
<protein>
    <submittedName>
        <fullName evidence="2">Uncharacterized protein</fullName>
    </submittedName>
</protein>
<keyword evidence="3" id="KW-1185">Reference proteome</keyword>
<evidence type="ECO:0000313" key="2">
    <source>
        <dbReference type="EMBL" id="CAL7934704.1"/>
    </source>
</evidence>
<dbReference type="EMBL" id="CAXAJV020001281">
    <property type="protein sequence ID" value="CAL7934704.1"/>
    <property type="molecule type" value="Genomic_DNA"/>
</dbReference>
<comment type="caution">
    <text evidence="2">The sequence shown here is derived from an EMBL/GenBank/DDBJ whole genome shotgun (WGS) entry which is preliminary data.</text>
</comment>
<reference evidence="2 3" key="1">
    <citation type="submission" date="2024-08" db="EMBL/GenBank/DDBJ databases">
        <authorList>
            <person name="Will J Nash"/>
            <person name="Angela Man"/>
            <person name="Seanna McTaggart"/>
            <person name="Kendall Baker"/>
            <person name="Tom Barker"/>
            <person name="Leah Catchpole"/>
            <person name="Alex Durrant"/>
            <person name="Karim Gharbi"/>
            <person name="Naomi Irish"/>
            <person name="Gemy Kaithakottil"/>
            <person name="Debby Ku"/>
            <person name="Aaliyah Providence"/>
            <person name="Felix Shaw"/>
            <person name="David Swarbreck"/>
            <person name="Chris Watkins"/>
            <person name="Ann M. McCartney"/>
            <person name="Giulio Formenti"/>
            <person name="Alice Mouton"/>
            <person name="Noel Vella"/>
            <person name="Bjorn M von Reumont"/>
            <person name="Adriana Vella"/>
            <person name="Wilfried Haerty"/>
        </authorList>
    </citation>
    <scope>NUCLEOTIDE SEQUENCE [LARGE SCALE GENOMIC DNA]</scope>
</reference>
<evidence type="ECO:0000256" key="1">
    <source>
        <dbReference type="SAM" id="MobiDB-lite"/>
    </source>
</evidence>